<evidence type="ECO:0000256" key="1">
    <source>
        <dbReference type="SAM" id="MobiDB-lite"/>
    </source>
</evidence>
<proteinExistence type="predicted"/>
<reference evidence="2 3" key="1">
    <citation type="submission" date="2017-11" db="EMBL/GenBank/DDBJ databases">
        <title>De novo assembly and phasing of dikaryotic genomes from two isolates of Puccinia coronata f. sp. avenae, the causal agent of oat crown rust.</title>
        <authorList>
            <person name="Miller M.E."/>
            <person name="Zhang Y."/>
            <person name="Omidvar V."/>
            <person name="Sperschneider J."/>
            <person name="Schwessinger B."/>
            <person name="Raley C."/>
            <person name="Palmer J.M."/>
            <person name="Garnica D."/>
            <person name="Upadhyaya N."/>
            <person name="Rathjen J."/>
            <person name="Taylor J.M."/>
            <person name="Park R.F."/>
            <person name="Dodds P.N."/>
            <person name="Hirsch C.D."/>
            <person name="Kianian S.F."/>
            <person name="Figueroa M."/>
        </authorList>
    </citation>
    <scope>NUCLEOTIDE SEQUENCE [LARGE SCALE GENOMIC DNA]</scope>
    <source>
        <strain evidence="2">12NC29</strain>
    </source>
</reference>
<protein>
    <submittedName>
        <fullName evidence="2">Uncharacterized protein</fullName>
    </submittedName>
</protein>
<evidence type="ECO:0000313" key="3">
    <source>
        <dbReference type="Proteomes" id="UP000235388"/>
    </source>
</evidence>
<feature type="region of interest" description="Disordered" evidence="1">
    <location>
        <begin position="1"/>
        <end position="20"/>
    </location>
</feature>
<dbReference type="EMBL" id="PGCJ01001016">
    <property type="protein sequence ID" value="PLW11527.1"/>
    <property type="molecule type" value="Genomic_DNA"/>
</dbReference>
<sequence>MKFENMRAKNRGNTSTLYRPPKEIQAEAWLPDDDGKFNQLKHKFGESYEGKNVGARRSESLQRIGIYVLNKASQLSQKSTR</sequence>
<comment type="caution">
    <text evidence="2">The sequence shown here is derived from an EMBL/GenBank/DDBJ whole genome shotgun (WGS) entry which is preliminary data.</text>
</comment>
<accession>A0A2N5SE42</accession>
<evidence type="ECO:0000313" key="2">
    <source>
        <dbReference type="EMBL" id="PLW11527.1"/>
    </source>
</evidence>
<name>A0A2N5SE42_9BASI</name>
<dbReference type="Proteomes" id="UP000235388">
    <property type="component" value="Unassembled WGS sequence"/>
</dbReference>
<dbReference type="AlphaFoldDB" id="A0A2N5SE42"/>
<keyword evidence="3" id="KW-1185">Reference proteome</keyword>
<organism evidence="2 3">
    <name type="scientific">Puccinia coronata f. sp. avenae</name>
    <dbReference type="NCBI Taxonomy" id="200324"/>
    <lineage>
        <taxon>Eukaryota</taxon>
        <taxon>Fungi</taxon>
        <taxon>Dikarya</taxon>
        <taxon>Basidiomycota</taxon>
        <taxon>Pucciniomycotina</taxon>
        <taxon>Pucciniomycetes</taxon>
        <taxon>Pucciniales</taxon>
        <taxon>Pucciniaceae</taxon>
        <taxon>Puccinia</taxon>
    </lineage>
</organism>
<gene>
    <name evidence="2" type="ORF">PCANC_21325</name>
</gene>